<feature type="transmembrane region" description="Helical" evidence="6">
    <location>
        <begin position="130"/>
        <end position="152"/>
    </location>
</feature>
<feature type="transmembrane region" description="Helical" evidence="6">
    <location>
        <begin position="407"/>
        <end position="427"/>
    </location>
</feature>
<reference evidence="7 8" key="1">
    <citation type="submission" date="2024-02" db="EMBL/GenBank/DDBJ databases">
        <title>De novo assembly and annotation of 12 fungi associated with fruit tree decline syndrome in Ontario, Canada.</title>
        <authorList>
            <person name="Sulman M."/>
            <person name="Ellouze W."/>
            <person name="Ilyukhin E."/>
        </authorList>
    </citation>
    <scope>NUCLEOTIDE SEQUENCE [LARGE SCALE GENOMIC DNA]</scope>
    <source>
        <strain evidence="7 8">M169</strain>
    </source>
</reference>
<evidence type="ECO:0000256" key="5">
    <source>
        <dbReference type="SAM" id="MobiDB-lite"/>
    </source>
</evidence>
<evidence type="ECO:0000313" key="7">
    <source>
        <dbReference type="EMBL" id="KAK7740343.1"/>
    </source>
</evidence>
<name>A0ABR1PML2_DIAER</name>
<protein>
    <recommendedName>
        <fullName evidence="9">DUF895 domain membrane protein</fullName>
    </recommendedName>
</protein>
<feature type="transmembrane region" description="Helical" evidence="6">
    <location>
        <begin position="439"/>
        <end position="457"/>
    </location>
</feature>
<dbReference type="InterPro" id="IPR051617">
    <property type="entry name" value="UNC-93-like_regulator"/>
</dbReference>
<dbReference type="InterPro" id="IPR011701">
    <property type="entry name" value="MFS"/>
</dbReference>
<evidence type="ECO:0000256" key="1">
    <source>
        <dbReference type="ARBA" id="ARBA00004141"/>
    </source>
</evidence>
<dbReference type="Pfam" id="PF07690">
    <property type="entry name" value="MFS_1"/>
    <property type="match status" value="1"/>
</dbReference>
<feature type="transmembrane region" description="Helical" evidence="6">
    <location>
        <begin position="195"/>
        <end position="214"/>
    </location>
</feature>
<feature type="transmembrane region" description="Helical" evidence="6">
    <location>
        <begin position="350"/>
        <end position="369"/>
    </location>
</feature>
<organism evidence="7 8">
    <name type="scientific">Diaporthe eres</name>
    <name type="common">Phomopsis oblonga</name>
    <dbReference type="NCBI Taxonomy" id="83184"/>
    <lineage>
        <taxon>Eukaryota</taxon>
        <taxon>Fungi</taxon>
        <taxon>Dikarya</taxon>
        <taxon>Ascomycota</taxon>
        <taxon>Pezizomycotina</taxon>
        <taxon>Sordariomycetes</taxon>
        <taxon>Sordariomycetidae</taxon>
        <taxon>Diaporthales</taxon>
        <taxon>Diaporthaceae</taxon>
        <taxon>Diaporthe</taxon>
        <taxon>Diaporthe eres species complex</taxon>
    </lineage>
</organism>
<feature type="transmembrane region" description="Helical" evidence="6">
    <location>
        <begin position="68"/>
        <end position="87"/>
    </location>
</feature>
<evidence type="ECO:0008006" key="9">
    <source>
        <dbReference type="Google" id="ProtNLM"/>
    </source>
</evidence>
<dbReference type="InterPro" id="IPR036259">
    <property type="entry name" value="MFS_trans_sf"/>
</dbReference>
<comment type="caution">
    <text evidence="7">The sequence shown here is derived from an EMBL/GenBank/DDBJ whole genome shotgun (WGS) entry which is preliminary data.</text>
</comment>
<feature type="transmembrane region" description="Helical" evidence="6">
    <location>
        <begin position="158"/>
        <end position="183"/>
    </location>
</feature>
<evidence type="ECO:0000313" key="8">
    <source>
        <dbReference type="Proteomes" id="UP001430848"/>
    </source>
</evidence>
<dbReference type="EMBL" id="JAKNSF020000003">
    <property type="protein sequence ID" value="KAK7740343.1"/>
    <property type="molecule type" value="Genomic_DNA"/>
</dbReference>
<keyword evidence="3 6" id="KW-1133">Transmembrane helix</keyword>
<evidence type="ECO:0000256" key="4">
    <source>
        <dbReference type="ARBA" id="ARBA00023136"/>
    </source>
</evidence>
<dbReference type="PANTHER" id="PTHR23294">
    <property type="entry name" value="ET TRANSLATION PRODUCT-RELATED"/>
    <property type="match status" value="1"/>
</dbReference>
<feature type="region of interest" description="Disordered" evidence="5">
    <location>
        <begin position="1"/>
        <end position="39"/>
    </location>
</feature>
<accession>A0ABR1PML2</accession>
<dbReference type="Proteomes" id="UP001430848">
    <property type="component" value="Unassembled WGS sequence"/>
</dbReference>
<keyword evidence="4 6" id="KW-0472">Membrane</keyword>
<feature type="compositionally biased region" description="Basic and acidic residues" evidence="5">
    <location>
        <begin position="22"/>
        <end position="39"/>
    </location>
</feature>
<keyword evidence="8" id="KW-1185">Reference proteome</keyword>
<sequence>MADNKETAADVPATTHSPVTPTEKDTTVDTAPETHAHHVDGPVTRPAGWMYKGIKLGKKEIWYASPKMQLFMVSMVCFLCPGMYNSLTGLGGGGQQDPQVQDHANTALYSTFAVVGFFSGTFANRLGIKLTLSLGGLGYCIYAASFLCYTHTQNDGFVIFAGALLGVCAGLLWTGQGAIMMAYPPEASKGRYISWFWIIFNLGAVIGSLIPLGQNINNSAGTVTDGTYAAFIVLMAVGAVLALFLCNADKVQREDGSHVILMKNPSWSSEIKGLWETLYLDPWIVLLFPMFFASNVFYTYQTNDMNGAHFNTRTRALNNLLYWLAQIFGAVIFGHALDFHKVRRGVRAKASFVTLFVLTFVIWGGGYAWQKKQVSRDVIEAVDGLGELTYKGLVDWTDGGEKYIGPMFLYIFYGFFDAVWQTSIYWYMGALSNSSRKAANLAGFYKGIQSAGAAIFWRLDGLKKPYNTLFGATWGLLAGALLFAAPIIWTRIKDTVPLEEDLKFSDETVADVAPTDALGGKNEKTIDV</sequence>
<gene>
    <name evidence="7" type="ORF">SLS63_001546</name>
</gene>
<keyword evidence="2 6" id="KW-0812">Transmembrane</keyword>
<evidence type="ECO:0000256" key="3">
    <source>
        <dbReference type="ARBA" id="ARBA00022989"/>
    </source>
</evidence>
<dbReference type="SUPFAM" id="SSF103473">
    <property type="entry name" value="MFS general substrate transporter"/>
    <property type="match status" value="1"/>
</dbReference>
<feature type="transmembrane region" description="Helical" evidence="6">
    <location>
        <begin position="278"/>
        <end position="300"/>
    </location>
</feature>
<feature type="transmembrane region" description="Helical" evidence="6">
    <location>
        <begin position="107"/>
        <end position="123"/>
    </location>
</feature>
<evidence type="ECO:0000256" key="2">
    <source>
        <dbReference type="ARBA" id="ARBA00022692"/>
    </source>
</evidence>
<dbReference type="PANTHER" id="PTHR23294:SF59">
    <property type="entry name" value="UNC93-LIKE PROTEIN C922.05C"/>
    <property type="match status" value="1"/>
</dbReference>
<evidence type="ECO:0000256" key="6">
    <source>
        <dbReference type="SAM" id="Phobius"/>
    </source>
</evidence>
<proteinExistence type="predicted"/>
<feature type="transmembrane region" description="Helical" evidence="6">
    <location>
        <begin position="320"/>
        <end position="338"/>
    </location>
</feature>
<dbReference type="Gene3D" id="1.20.1250.20">
    <property type="entry name" value="MFS general substrate transporter like domains"/>
    <property type="match status" value="2"/>
</dbReference>
<comment type="subcellular location">
    <subcellularLocation>
        <location evidence="1">Membrane</location>
        <topology evidence="1">Multi-pass membrane protein</topology>
    </subcellularLocation>
</comment>
<feature type="transmembrane region" description="Helical" evidence="6">
    <location>
        <begin position="226"/>
        <end position="246"/>
    </location>
</feature>
<feature type="transmembrane region" description="Helical" evidence="6">
    <location>
        <begin position="469"/>
        <end position="489"/>
    </location>
</feature>